<reference evidence="1 2" key="2">
    <citation type="journal article" date="2022" name="Mol. Ecol. Resour.">
        <title>The genomes of chicory, endive, great burdock and yacon provide insights into Asteraceae paleo-polyploidization history and plant inulin production.</title>
        <authorList>
            <person name="Fan W."/>
            <person name="Wang S."/>
            <person name="Wang H."/>
            <person name="Wang A."/>
            <person name="Jiang F."/>
            <person name="Liu H."/>
            <person name="Zhao H."/>
            <person name="Xu D."/>
            <person name="Zhang Y."/>
        </authorList>
    </citation>
    <scope>NUCLEOTIDE SEQUENCE [LARGE SCALE GENOMIC DNA]</scope>
    <source>
        <strain evidence="2">cv. Niubang</strain>
    </source>
</reference>
<evidence type="ECO:0000313" key="2">
    <source>
        <dbReference type="Proteomes" id="UP001055879"/>
    </source>
</evidence>
<keyword evidence="2" id="KW-1185">Reference proteome</keyword>
<reference evidence="2" key="1">
    <citation type="journal article" date="2022" name="Mol. Ecol. Resour.">
        <title>The genomes of chicory, endive, great burdock and yacon provide insights into Asteraceae palaeo-polyploidization history and plant inulin production.</title>
        <authorList>
            <person name="Fan W."/>
            <person name="Wang S."/>
            <person name="Wang H."/>
            <person name="Wang A."/>
            <person name="Jiang F."/>
            <person name="Liu H."/>
            <person name="Zhao H."/>
            <person name="Xu D."/>
            <person name="Zhang Y."/>
        </authorList>
    </citation>
    <scope>NUCLEOTIDE SEQUENCE [LARGE SCALE GENOMIC DNA]</scope>
    <source>
        <strain evidence="2">cv. Niubang</strain>
    </source>
</reference>
<name>A0ACB9FJZ9_ARCLA</name>
<accession>A0ACB9FJZ9</accession>
<sequence length="340" mass="39104">MVHSSVRNLCPRSFNPRVVSIGPLHREDENVQAFEGQKATYLNRLLHRLKSPQEEKDSIHEIQACYAGIKIYGDVEFAKMMVMDACFILEFIQRNLKSDESISRKMLLAQSVIYDLVLLENQIPFFVLDDIFRCTFLKLYPDSTLIDSTIHSAVELDRAGVNFKPNRDAKSPMAIDVKLHSFPCFPWPRGKPTLRMPVLRVHHFTELVLRNLMAYEMCYRGCNYITSYAISMDMLVDTQEDIAKLVEKKVLVNNMGSNEAAADMINNICKQVVRVNFGCDEEWKELDNYCKGYWPKNMVWLKRTYFSSPWNIVALVAGTVLFVLTVVQTFFTIKPAGSTD</sequence>
<dbReference type="EMBL" id="CM042047">
    <property type="protein sequence ID" value="KAI3771306.1"/>
    <property type="molecule type" value="Genomic_DNA"/>
</dbReference>
<dbReference type="Proteomes" id="UP001055879">
    <property type="component" value="Linkage Group LG01"/>
</dbReference>
<comment type="caution">
    <text evidence="1">The sequence shown here is derived from an EMBL/GenBank/DDBJ whole genome shotgun (WGS) entry which is preliminary data.</text>
</comment>
<proteinExistence type="predicted"/>
<evidence type="ECO:0000313" key="1">
    <source>
        <dbReference type="EMBL" id="KAI3771306.1"/>
    </source>
</evidence>
<protein>
    <submittedName>
        <fullName evidence="1">Uncharacterized protein</fullName>
    </submittedName>
</protein>
<organism evidence="1 2">
    <name type="scientific">Arctium lappa</name>
    <name type="common">Greater burdock</name>
    <name type="synonym">Lappa major</name>
    <dbReference type="NCBI Taxonomy" id="4217"/>
    <lineage>
        <taxon>Eukaryota</taxon>
        <taxon>Viridiplantae</taxon>
        <taxon>Streptophyta</taxon>
        <taxon>Embryophyta</taxon>
        <taxon>Tracheophyta</taxon>
        <taxon>Spermatophyta</taxon>
        <taxon>Magnoliopsida</taxon>
        <taxon>eudicotyledons</taxon>
        <taxon>Gunneridae</taxon>
        <taxon>Pentapetalae</taxon>
        <taxon>asterids</taxon>
        <taxon>campanulids</taxon>
        <taxon>Asterales</taxon>
        <taxon>Asteraceae</taxon>
        <taxon>Carduoideae</taxon>
        <taxon>Cardueae</taxon>
        <taxon>Arctiinae</taxon>
        <taxon>Arctium</taxon>
    </lineage>
</organism>
<gene>
    <name evidence="1" type="ORF">L6452_02468</name>
</gene>